<feature type="transmembrane region" description="Helical" evidence="12">
    <location>
        <begin position="304"/>
        <end position="325"/>
    </location>
</feature>
<feature type="transmembrane region" description="Helical" evidence="12">
    <location>
        <begin position="446"/>
        <end position="472"/>
    </location>
</feature>
<evidence type="ECO:0000256" key="8">
    <source>
        <dbReference type="ARBA" id="ARBA00023157"/>
    </source>
</evidence>
<dbReference type="Gene3D" id="1.20.1070.10">
    <property type="entry name" value="Rhodopsin 7-helix transmembrane proteins"/>
    <property type="match status" value="1"/>
</dbReference>
<keyword evidence="6" id="KW-0297">G-protein coupled receptor</keyword>
<evidence type="ECO:0000256" key="9">
    <source>
        <dbReference type="ARBA" id="ARBA00023170"/>
    </source>
</evidence>
<evidence type="ECO:0000259" key="14">
    <source>
        <dbReference type="PROSITE" id="PS50262"/>
    </source>
</evidence>
<dbReference type="PRINTS" id="PR00237">
    <property type="entry name" value="GPCRRHODOPSN"/>
</dbReference>
<feature type="chain" id="PRO_5033015388" evidence="13">
    <location>
        <begin position="21"/>
        <end position="597"/>
    </location>
</feature>
<dbReference type="GO" id="GO:0005886">
    <property type="term" value="C:plasma membrane"/>
    <property type="evidence" value="ECO:0007669"/>
    <property type="project" value="UniProtKB-SubCell"/>
</dbReference>
<evidence type="ECO:0000256" key="12">
    <source>
        <dbReference type="SAM" id="Phobius"/>
    </source>
</evidence>
<keyword evidence="13" id="KW-0732">Signal</keyword>
<keyword evidence="16" id="KW-1185">Reference proteome</keyword>
<feature type="transmembrane region" description="Helical" evidence="12">
    <location>
        <begin position="265"/>
        <end position="283"/>
    </location>
</feature>
<organism evidence="15 16">
    <name type="scientific">Ceratitis capitata</name>
    <name type="common">Mediterranean fruit fly</name>
    <name type="synonym">Tephritis capitata</name>
    <dbReference type="NCBI Taxonomy" id="7213"/>
    <lineage>
        <taxon>Eukaryota</taxon>
        <taxon>Metazoa</taxon>
        <taxon>Ecdysozoa</taxon>
        <taxon>Arthropoda</taxon>
        <taxon>Hexapoda</taxon>
        <taxon>Insecta</taxon>
        <taxon>Pterygota</taxon>
        <taxon>Neoptera</taxon>
        <taxon>Endopterygota</taxon>
        <taxon>Diptera</taxon>
        <taxon>Brachycera</taxon>
        <taxon>Muscomorpha</taxon>
        <taxon>Tephritoidea</taxon>
        <taxon>Tephritidae</taxon>
        <taxon>Ceratitis</taxon>
        <taxon>Ceratitis</taxon>
    </lineage>
</organism>
<keyword evidence="8" id="KW-1015">Disulfide bond</keyword>
<dbReference type="PANTHER" id="PTHR45695">
    <property type="entry name" value="LEUCOKININ RECEPTOR-RELATED"/>
    <property type="match status" value="1"/>
</dbReference>
<dbReference type="AlphaFoldDB" id="A0A811V8I1"/>
<feature type="transmembrane region" description="Helical" evidence="12">
    <location>
        <begin position="364"/>
        <end position="387"/>
    </location>
</feature>
<feature type="transmembrane region" description="Helical" evidence="12">
    <location>
        <begin position="221"/>
        <end position="245"/>
    </location>
</feature>
<dbReference type="InterPro" id="IPR001556">
    <property type="entry name" value="Bombsn_rcpt-like"/>
</dbReference>
<evidence type="ECO:0000256" key="5">
    <source>
        <dbReference type="ARBA" id="ARBA00022989"/>
    </source>
</evidence>
<evidence type="ECO:0000256" key="6">
    <source>
        <dbReference type="ARBA" id="ARBA00023040"/>
    </source>
</evidence>
<dbReference type="PRINTS" id="PR00358">
    <property type="entry name" value="BOMBESINR"/>
</dbReference>
<dbReference type="CDD" id="cd15927">
    <property type="entry name" value="7tmA_Bombesin_R-like"/>
    <property type="match status" value="1"/>
</dbReference>
<comment type="subcellular location">
    <subcellularLocation>
        <location evidence="1">Cell membrane</location>
        <topology evidence="1">Multi-pass membrane protein</topology>
    </subcellularLocation>
</comment>
<dbReference type="InterPro" id="IPR000276">
    <property type="entry name" value="GPCR_Rhodpsn"/>
</dbReference>
<evidence type="ECO:0000256" key="4">
    <source>
        <dbReference type="ARBA" id="ARBA00022692"/>
    </source>
</evidence>
<dbReference type="Proteomes" id="UP000606786">
    <property type="component" value="Unassembled WGS sequence"/>
</dbReference>
<keyword evidence="10" id="KW-0325">Glycoprotein</keyword>
<evidence type="ECO:0000256" key="13">
    <source>
        <dbReference type="SAM" id="SignalP"/>
    </source>
</evidence>
<dbReference type="GO" id="GO:0008188">
    <property type="term" value="F:neuropeptide receptor activity"/>
    <property type="evidence" value="ECO:0007669"/>
    <property type="project" value="TreeGrafter"/>
</dbReference>
<evidence type="ECO:0000256" key="2">
    <source>
        <dbReference type="ARBA" id="ARBA00010663"/>
    </source>
</evidence>
<dbReference type="SUPFAM" id="SSF81321">
    <property type="entry name" value="Family A G protein-coupled receptor-like"/>
    <property type="match status" value="1"/>
</dbReference>
<dbReference type="OrthoDB" id="10049706at2759"/>
<feature type="transmembrane region" description="Helical" evidence="12">
    <location>
        <begin position="408"/>
        <end position="434"/>
    </location>
</feature>
<keyword evidence="7 12" id="KW-0472">Membrane</keyword>
<accession>A0A811V8I1</accession>
<evidence type="ECO:0000313" key="16">
    <source>
        <dbReference type="Proteomes" id="UP000606786"/>
    </source>
</evidence>
<feature type="transmembrane region" description="Helical" evidence="12">
    <location>
        <begin position="184"/>
        <end position="209"/>
    </location>
</feature>
<dbReference type="PANTHER" id="PTHR45695:SF26">
    <property type="entry name" value="NEUROPEPTIDE CCHAMIDE-1 RECEPTOR"/>
    <property type="match status" value="1"/>
</dbReference>
<evidence type="ECO:0000256" key="3">
    <source>
        <dbReference type="ARBA" id="ARBA00022475"/>
    </source>
</evidence>
<feature type="signal peptide" evidence="13">
    <location>
        <begin position="1"/>
        <end position="20"/>
    </location>
</feature>
<dbReference type="EMBL" id="CAJHJT010000056">
    <property type="protein sequence ID" value="CAD7011577.1"/>
    <property type="molecule type" value="Genomic_DNA"/>
</dbReference>
<dbReference type="InterPro" id="IPR017452">
    <property type="entry name" value="GPCR_Rhodpsn_7TM"/>
</dbReference>
<evidence type="ECO:0000313" key="15">
    <source>
        <dbReference type="EMBL" id="CAD7011577.1"/>
    </source>
</evidence>
<evidence type="ECO:0000256" key="7">
    <source>
        <dbReference type="ARBA" id="ARBA00023136"/>
    </source>
</evidence>
<keyword evidence="4 12" id="KW-0812">Transmembrane</keyword>
<dbReference type="FunFam" id="1.20.1070.10:FF:000286">
    <property type="entry name" value="Neuropeptide CCHamide-1 receptor"/>
    <property type="match status" value="1"/>
</dbReference>
<keyword evidence="5 12" id="KW-1133">Transmembrane helix</keyword>
<keyword evidence="3" id="KW-1003">Cell membrane</keyword>
<proteinExistence type="inferred from homology"/>
<dbReference type="PROSITE" id="PS50262">
    <property type="entry name" value="G_PROTEIN_RECEP_F1_2"/>
    <property type="match status" value="1"/>
</dbReference>
<sequence>MQNLLLYSAASAALAAATLAHSSALSYDSSATVVAAAAAAATAASANNDTLSLWELTTPATRATATAATAVGMRATSGGGGGRGFSLKNSRLVDEGGGGAGISRESVAAFVDNLMQALTTTASYISYNDNNNNNISSSSSSSSSSNINDINNNNFSYDNNLTVTDTAAVTEIPFVPYVMRPETYIVPVLFALIFIVGMLGNGTLIVVFLGVRQMRNVPNTYILSLAIADLLLILTTVPLTSTVYTVDSWPWGSFLCTLSEFIKDVSIGVSVFTLTALSGDRYFAIVDPLRKFHAHGGGKRATRMTIAIAISIWLLAIICALPALIGSNVKKLEINSNKSFDVCYPYPDEWGVEYAKSMVLMRFLVYYAIPLCIIGAFYVLIARHLMYAASVPGEMQGAMRQVHARRKVAVTVLAFVVIFGICFLPYHVFMLWFYYWPTAQDDYNSFWHVLRIVGFCLSFANSCANPVALYFVSGAFRKHFNRYLFCQGSGARLKKRHPHNDTLCMHRDASLTSTASKRYYSSTRRSTCHHHNSTIRSRLQETTITMVANGSQNGGPLTDVSDIALASELCDHTQHYHQQQQQPANPHQQHYLQLSLM</sequence>
<reference evidence="15" key="1">
    <citation type="submission" date="2020-11" db="EMBL/GenBank/DDBJ databases">
        <authorList>
            <person name="Whitehead M."/>
        </authorList>
    </citation>
    <scope>NUCLEOTIDE SEQUENCE</scope>
    <source>
        <strain evidence="15">EGII</strain>
    </source>
</reference>
<dbReference type="KEGG" id="ccat:101454790"/>
<evidence type="ECO:0000256" key="1">
    <source>
        <dbReference type="ARBA" id="ARBA00004651"/>
    </source>
</evidence>
<evidence type="ECO:0000256" key="11">
    <source>
        <dbReference type="ARBA" id="ARBA00023224"/>
    </source>
</evidence>
<comment type="similarity">
    <text evidence="2">Belongs to the G-protein coupled receptor 1 family.</text>
</comment>
<gene>
    <name evidence="15" type="ORF">CCAP1982_LOCUS19666</name>
</gene>
<feature type="domain" description="G-protein coupled receptors family 1 profile" evidence="14">
    <location>
        <begin position="200"/>
        <end position="469"/>
    </location>
</feature>
<name>A0A811V8I1_CERCA</name>
<keyword evidence="9" id="KW-0675">Receptor</keyword>
<protein>
    <submittedName>
        <fullName evidence="15">(Mediterranean fruit fly) hypothetical protein</fullName>
    </submittedName>
</protein>
<dbReference type="Pfam" id="PF00001">
    <property type="entry name" value="7tm_1"/>
    <property type="match status" value="1"/>
</dbReference>
<evidence type="ECO:0000256" key="10">
    <source>
        <dbReference type="ARBA" id="ARBA00023180"/>
    </source>
</evidence>
<comment type="caution">
    <text evidence="15">The sequence shown here is derived from an EMBL/GenBank/DDBJ whole genome shotgun (WGS) entry which is preliminary data.</text>
</comment>
<keyword evidence="11" id="KW-0807">Transducer</keyword>